<evidence type="ECO:0000256" key="3">
    <source>
        <dbReference type="SAM" id="Phobius"/>
    </source>
</evidence>
<organism evidence="4 5">
    <name type="scientific">Popillia japonica</name>
    <name type="common">Japanese beetle</name>
    <dbReference type="NCBI Taxonomy" id="7064"/>
    <lineage>
        <taxon>Eukaryota</taxon>
        <taxon>Metazoa</taxon>
        <taxon>Ecdysozoa</taxon>
        <taxon>Arthropoda</taxon>
        <taxon>Hexapoda</taxon>
        <taxon>Insecta</taxon>
        <taxon>Pterygota</taxon>
        <taxon>Neoptera</taxon>
        <taxon>Endopterygota</taxon>
        <taxon>Coleoptera</taxon>
        <taxon>Polyphaga</taxon>
        <taxon>Scarabaeiformia</taxon>
        <taxon>Scarabaeidae</taxon>
        <taxon>Rutelinae</taxon>
        <taxon>Popillia</taxon>
    </lineage>
</organism>
<evidence type="ECO:0000256" key="1">
    <source>
        <dbReference type="ARBA" id="ARBA00006066"/>
    </source>
</evidence>
<dbReference type="PANTHER" id="PTHR12993:SF11">
    <property type="entry name" value="N-ACETYLGLUCOSAMINYL-PHOSPHATIDYLINOSITOL DE-N-ACETYLASE"/>
    <property type="match status" value="1"/>
</dbReference>
<dbReference type="PANTHER" id="PTHR12993">
    <property type="entry name" value="N-ACETYLGLUCOSAMINYL-PHOSPHATIDYLINOSITOL DE-N-ACETYLASE-RELATED"/>
    <property type="match status" value="1"/>
</dbReference>
<dbReference type="Pfam" id="PF02585">
    <property type="entry name" value="PIG-L"/>
    <property type="match status" value="1"/>
</dbReference>
<keyword evidence="3" id="KW-1133">Transmembrane helix</keyword>
<keyword evidence="3" id="KW-0472">Membrane</keyword>
<comment type="similarity">
    <text evidence="1">Belongs to the PIGL family.</text>
</comment>
<dbReference type="InterPro" id="IPR024078">
    <property type="entry name" value="LmbE-like_dom_sf"/>
</dbReference>
<feature type="transmembrane region" description="Helical" evidence="3">
    <location>
        <begin position="39"/>
        <end position="57"/>
    </location>
</feature>
<keyword evidence="5" id="KW-1185">Reference proteome</keyword>
<dbReference type="SUPFAM" id="SSF102588">
    <property type="entry name" value="LmbE-like"/>
    <property type="match status" value="1"/>
</dbReference>
<dbReference type="EC" id="3.5.1.89" evidence="2"/>
<reference evidence="4 5" key="1">
    <citation type="journal article" date="2024" name="BMC Genomics">
        <title>De novo assembly and annotation of Popillia japonica's genome with initial clues to its potential as an invasive pest.</title>
        <authorList>
            <person name="Cucini C."/>
            <person name="Boschi S."/>
            <person name="Funari R."/>
            <person name="Cardaioli E."/>
            <person name="Iannotti N."/>
            <person name="Marturano G."/>
            <person name="Paoli F."/>
            <person name="Bruttini M."/>
            <person name="Carapelli A."/>
            <person name="Frati F."/>
            <person name="Nardi F."/>
        </authorList>
    </citation>
    <scope>NUCLEOTIDE SEQUENCE [LARGE SCALE GENOMIC DNA]</scope>
    <source>
        <strain evidence="4">DMR45628</strain>
    </source>
</reference>
<accession>A0AAW1KHX3</accession>
<evidence type="ECO:0000313" key="4">
    <source>
        <dbReference type="EMBL" id="KAK9718230.1"/>
    </source>
</evidence>
<protein>
    <recommendedName>
        <fullName evidence="2">N-acetylglucosaminylphosphatidylinositol deacetylase</fullName>
        <ecNumber evidence="2">3.5.1.89</ecNumber>
    </recommendedName>
</protein>
<comment type="caution">
    <text evidence="4">The sequence shown here is derived from an EMBL/GenBank/DDBJ whole genome shotgun (WGS) entry which is preliminary data.</text>
</comment>
<keyword evidence="3" id="KW-0812">Transmembrane</keyword>
<dbReference type="InterPro" id="IPR003737">
    <property type="entry name" value="GlcNAc_PI_deacetylase-related"/>
</dbReference>
<dbReference type="EMBL" id="JASPKY010000230">
    <property type="protein sequence ID" value="KAK9718230.1"/>
    <property type="molecule type" value="Genomic_DNA"/>
</dbReference>
<gene>
    <name evidence="4" type="ORF">QE152_g23300</name>
</gene>
<proteinExistence type="inferred from homology"/>
<dbReference type="GO" id="GO:0000225">
    <property type="term" value="F:N-acetylglucosaminylphosphatidylinositol deacetylase activity"/>
    <property type="evidence" value="ECO:0007669"/>
    <property type="project" value="UniProtKB-EC"/>
</dbReference>
<name>A0AAW1KHX3_POPJA</name>
<evidence type="ECO:0000256" key="2">
    <source>
        <dbReference type="ARBA" id="ARBA00012176"/>
    </source>
</evidence>
<dbReference type="Proteomes" id="UP001458880">
    <property type="component" value="Unassembled WGS sequence"/>
</dbReference>
<evidence type="ECO:0000313" key="5">
    <source>
        <dbReference type="Proteomes" id="UP001458880"/>
    </source>
</evidence>
<dbReference type="Gene3D" id="3.40.50.10320">
    <property type="entry name" value="LmbE-like"/>
    <property type="match status" value="1"/>
</dbReference>
<sequence length="296" mass="34764">MSQVSSWHTHNSENIFAGSFWNEFLLSIRAYTEDAVEHLLFGVAAYLVICFLLYLLTTKWNVIDFTRDIKNSERVLIVIAHPDDECMFFGPTIQNFVKKKCVLYLMCMSTGKNYGMDKVRKKELYEACKLLGIEEGCIMIYNHTLMPDSLSDKWPAELLGQLILHQVEMYDIDTLITFDKHGVSRHINHCSIYYAIAHLSIERCLPNSCRVFVLESVNLLRKYWLLLDIPLSFLLSRYRFISTRKDRAQIRSAMQKHKSQIVWYRKLYLMASRYTIINTLQQMDITDIELDLEIDD</sequence>
<dbReference type="GO" id="GO:0005783">
    <property type="term" value="C:endoplasmic reticulum"/>
    <property type="evidence" value="ECO:0007669"/>
    <property type="project" value="TreeGrafter"/>
</dbReference>
<dbReference type="AlphaFoldDB" id="A0AAW1KHX3"/>